<accession>A0A3Q9UJ67</accession>
<dbReference type="AlphaFoldDB" id="A0A3Q9UJ67"/>
<protein>
    <submittedName>
        <fullName evidence="2">Glycine cleavage system protein H</fullName>
    </submittedName>
</protein>
<evidence type="ECO:0000313" key="2">
    <source>
        <dbReference type="EMBL" id="AZZ39365.1"/>
    </source>
</evidence>
<dbReference type="InterPro" id="IPR011053">
    <property type="entry name" value="Single_hybrid_motif"/>
</dbReference>
<dbReference type="PANTHER" id="PTHR11715">
    <property type="entry name" value="GLYCINE CLEAVAGE SYSTEM H PROTEIN"/>
    <property type="match status" value="1"/>
</dbReference>
<dbReference type="GO" id="GO:0019464">
    <property type="term" value="P:glycine decarboxylation via glycine cleavage system"/>
    <property type="evidence" value="ECO:0007669"/>
    <property type="project" value="InterPro"/>
</dbReference>
<dbReference type="PANTHER" id="PTHR11715:SF3">
    <property type="entry name" value="GLYCINE CLEAVAGE SYSTEM H PROTEIN-RELATED"/>
    <property type="match status" value="1"/>
</dbReference>
<evidence type="ECO:0000256" key="1">
    <source>
        <dbReference type="ARBA" id="ARBA00022823"/>
    </source>
</evidence>
<dbReference type="Pfam" id="PF01597">
    <property type="entry name" value="GCV_H"/>
    <property type="match status" value="1"/>
</dbReference>
<reference evidence="3" key="1">
    <citation type="submission" date="2017-12" db="EMBL/GenBank/DDBJ databases">
        <title>Whole genome sequencing of Acidipropionibacterium jensenii strains JS279 and JS280.</title>
        <authorList>
            <person name="Deptula P."/>
            <person name="Laine P."/>
            <person name="Smolander O.-P."/>
            <person name="Paulin L."/>
            <person name="Auvinen P."/>
            <person name="Varmanen P."/>
        </authorList>
    </citation>
    <scope>NUCLEOTIDE SEQUENCE [LARGE SCALE GENOMIC DNA]</scope>
    <source>
        <strain evidence="3">JS280</strain>
    </source>
</reference>
<dbReference type="InterPro" id="IPR033753">
    <property type="entry name" value="GCV_H/Fam206"/>
</dbReference>
<dbReference type="GO" id="GO:0005960">
    <property type="term" value="C:glycine cleavage complex"/>
    <property type="evidence" value="ECO:0007669"/>
    <property type="project" value="InterPro"/>
</dbReference>
<sequence length="129" mass="13447">MAGAPEDLQYTVGHLWVRPGNGDEVRVGLTAEGLSEIAEILDVTLPEVGEQLARGDVAAEIDTGDEPVDVETPVSGVVVAVNQVVADSVQTLAADPYGDGWLMSVELTAPSELDDLLDADAYDALTDSP</sequence>
<proteinExistence type="predicted"/>
<dbReference type="Proteomes" id="UP000285875">
    <property type="component" value="Chromosome"/>
</dbReference>
<dbReference type="InterPro" id="IPR002930">
    <property type="entry name" value="GCV_H"/>
</dbReference>
<gene>
    <name evidence="2" type="ORF">C0Z10_05955</name>
</gene>
<dbReference type="EMBL" id="CP025570">
    <property type="protein sequence ID" value="AZZ39365.1"/>
    <property type="molecule type" value="Genomic_DNA"/>
</dbReference>
<dbReference type="RefSeq" id="WP_097798765.1">
    <property type="nucleotide sequence ID" value="NZ_CP025570.1"/>
</dbReference>
<dbReference type="Gene3D" id="2.40.50.100">
    <property type="match status" value="1"/>
</dbReference>
<evidence type="ECO:0000313" key="3">
    <source>
        <dbReference type="Proteomes" id="UP000285875"/>
    </source>
</evidence>
<dbReference type="SUPFAM" id="SSF51230">
    <property type="entry name" value="Single hybrid motif"/>
    <property type="match status" value="1"/>
</dbReference>
<keyword evidence="1" id="KW-0450">Lipoyl</keyword>
<organism evidence="2 3">
    <name type="scientific">Acidipropionibacterium jensenii</name>
    <dbReference type="NCBI Taxonomy" id="1749"/>
    <lineage>
        <taxon>Bacteria</taxon>
        <taxon>Bacillati</taxon>
        <taxon>Actinomycetota</taxon>
        <taxon>Actinomycetes</taxon>
        <taxon>Propionibacteriales</taxon>
        <taxon>Propionibacteriaceae</taxon>
        <taxon>Acidipropionibacterium</taxon>
    </lineage>
</organism>
<dbReference type="GO" id="GO:0005829">
    <property type="term" value="C:cytosol"/>
    <property type="evidence" value="ECO:0007669"/>
    <property type="project" value="TreeGrafter"/>
</dbReference>
<name>A0A3Q9UJ67_9ACTN</name>
<dbReference type="GO" id="GO:0009249">
    <property type="term" value="P:protein lipoylation"/>
    <property type="evidence" value="ECO:0007669"/>
    <property type="project" value="TreeGrafter"/>
</dbReference>
<dbReference type="KEGG" id="aji:C0Z10_05955"/>
<dbReference type="CDD" id="cd06848">
    <property type="entry name" value="GCS_H"/>
    <property type="match status" value="1"/>
</dbReference>